<dbReference type="GO" id="GO:0016020">
    <property type="term" value="C:membrane"/>
    <property type="evidence" value="ECO:0007669"/>
    <property type="project" value="UniProtKB-SubCell"/>
</dbReference>
<accession>A0A1Y1XJ33</accession>
<evidence type="ECO:0000256" key="1">
    <source>
        <dbReference type="ARBA" id="ARBA00004141"/>
    </source>
</evidence>
<dbReference type="InterPro" id="IPR007919">
    <property type="entry name" value="UPF0220"/>
</dbReference>
<keyword evidence="5 6" id="KW-0472">Membrane</keyword>
<dbReference type="AlphaFoldDB" id="A0A1Y1XJ33"/>
<dbReference type="PANTHER" id="PTHR13180">
    <property type="entry name" value="SMALL MEMBRANE PROTEIN-RELATED"/>
    <property type="match status" value="1"/>
</dbReference>
<comment type="similarity">
    <text evidence="2">Belongs to the UPF0220 family.</text>
</comment>
<dbReference type="Pfam" id="PF05255">
    <property type="entry name" value="UPF0220"/>
    <property type="match status" value="1"/>
</dbReference>
<dbReference type="OrthoDB" id="268928at2759"/>
<feature type="transmembrane region" description="Helical" evidence="6">
    <location>
        <begin position="84"/>
        <end position="103"/>
    </location>
</feature>
<keyword evidence="3 6" id="KW-0812">Transmembrane</keyword>
<gene>
    <name evidence="7" type="ORF">BCR32DRAFT_241786</name>
</gene>
<keyword evidence="8" id="KW-1185">Reference proteome</keyword>
<dbReference type="STRING" id="1754192.A0A1Y1XJ33"/>
<organism evidence="7 8">
    <name type="scientific">Anaeromyces robustus</name>
    <dbReference type="NCBI Taxonomy" id="1754192"/>
    <lineage>
        <taxon>Eukaryota</taxon>
        <taxon>Fungi</taxon>
        <taxon>Fungi incertae sedis</taxon>
        <taxon>Chytridiomycota</taxon>
        <taxon>Chytridiomycota incertae sedis</taxon>
        <taxon>Neocallimastigomycetes</taxon>
        <taxon>Neocallimastigales</taxon>
        <taxon>Neocallimastigaceae</taxon>
        <taxon>Anaeromyces</taxon>
    </lineage>
</organism>
<feature type="transmembrane region" description="Helical" evidence="6">
    <location>
        <begin position="50"/>
        <end position="72"/>
    </location>
</feature>
<protein>
    <submittedName>
        <fullName evidence="7">UPF0220-domain-containing protein</fullName>
    </submittedName>
</protein>
<evidence type="ECO:0000256" key="5">
    <source>
        <dbReference type="ARBA" id="ARBA00023136"/>
    </source>
</evidence>
<evidence type="ECO:0000256" key="2">
    <source>
        <dbReference type="ARBA" id="ARBA00005335"/>
    </source>
</evidence>
<proteinExistence type="inferred from homology"/>
<dbReference type="EMBL" id="MCFG01000036">
    <property type="protein sequence ID" value="ORX85384.1"/>
    <property type="molecule type" value="Genomic_DNA"/>
</dbReference>
<reference evidence="7 8" key="1">
    <citation type="submission" date="2016-08" db="EMBL/GenBank/DDBJ databases">
        <title>A Parts List for Fungal Cellulosomes Revealed by Comparative Genomics.</title>
        <authorList>
            <consortium name="DOE Joint Genome Institute"/>
            <person name="Haitjema C.H."/>
            <person name="Gilmore S.P."/>
            <person name="Henske J.K."/>
            <person name="Solomon K.V."/>
            <person name="De Groot R."/>
            <person name="Kuo A."/>
            <person name="Mondo S.J."/>
            <person name="Salamov A.A."/>
            <person name="Labutti K."/>
            <person name="Zhao Z."/>
            <person name="Chiniquy J."/>
            <person name="Barry K."/>
            <person name="Brewer H.M."/>
            <person name="Purvine S.O."/>
            <person name="Wright A.T."/>
            <person name="Boxma B."/>
            <person name="Van Alen T."/>
            <person name="Hackstein J.H."/>
            <person name="Baker S.E."/>
            <person name="Grigoriev I.V."/>
            <person name="O'Malley M.A."/>
        </authorList>
    </citation>
    <scope>NUCLEOTIDE SEQUENCE [LARGE SCALE GENOMIC DNA]</scope>
    <source>
        <strain evidence="7 8">S4</strain>
    </source>
</reference>
<feature type="transmembrane region" description="Helical" evidence="6">
    <location>
        <begin position="164"/>
        <end position="181"/>
    </location>
</feature>
<sequence>MSVRYQPLDTDMYANEIRGNTISYGPRSFNIDVSRFFFCMHKIFPSRSIVVGYLSGILFTVGWWLFFDALIYSKYNKLEVQIGIWDWIPGLLSTLALIIINLINQEALRGEDDYGDEYMPNAKLCAFIGVSIALAALGSSLTIFIMEYVIPQLQGPVKFCGGEIVLQNVLIFISAMIFWFGRNSEENDDYL</sequence>
<evidence type="ECO:0000256" key="4">
    <source>
        <dbReference type="ARBA" id="ARBA00022989"/>
    </source>
</evidence>
<feature type="transmembrane region" description="Helical" evidence="6">
    <location>
        <begin position="124"/>
        <end position="144"/>
    </location>
</feature>
<comment type="subcellular location">
    <subcellularLocation>
        <location evidence="1">Membrane</location>
        <topology evidence="1">Multi-pass membrane protein</topology>
    </subcellularLocation>
</comment>
<evidence type="ECO:0000313" key="8">
    <source>
        <dbReference type="Proteomes" id="UP000193944"/>
    </source>
</evidence>
<evidence type="ECO:0000256" key="6">
    <source>
        <dbReference type="SAM" id="Phobius"/>
    </source>
</evidence>
<comment type="caution">
    <text evidence="7">The sequence shown here is derived from an EMBL/GenBank/DDBJ whole genome shotgun (WGS) entry which is preliminary data.</text>
</comment>
<keyword evidence="4 6" id="KW-1133">Transmembrane helix</keyword>
<dbReference type="Proteomes" id="UP000193944">
    <property type="component" value="Unassembled WGS sequence"/>
</dbReference>
<evidence type="ECO:0000313" key="7">
    <source>
        <dbReference type="EMBL" id="ORX85384.1"/>
    </source>
</evidence>
<reference evidence="7 8" key="2">
    <citation type="submission" date="2016-08" db="EMBL/GenBank/DDBJ databases">
        <title>Pervasive Adenine N6-methylation of Active Genes in Fungi.</title>
        <authorList>
            <consortium name="DOE Joint Genome Institute"/>
            <person name="Mondo S.J."/>
            <person name="Dannebaum R.O."/>
            <person name="Kuo R.C."/>
            <person name="Labutti K."/>
            <person name="Haridas S."/>
            <person name="Kuo A."/>
            <person name="Salamov A."/>
            <person name="Ahrendt S.R."/>
            <person name="Lipzen A."/>
            <person name="Sullivan W."/>
            <person name="Andreopoulos W.B."/>
            <person name="Clum A."/>
            <person name="Lindquist E."/>
            <person name="Daum C."/>
            <person name="Ramamoorthy G.K."/>
            <person name="Gryganskyi A."/>
            <person name="Culley D."/>
            <person name="Magnuson J.K."/>
            <person name="James T.Y."/>
            <person name="O'Malley M.A."/>
            <person name="Stajich J.E."/>
            <person name="Spatafora J.W."/>
            <person name="Visel A."/>
            <person name="Grigoriev I.V."/>
        </authorList>
    </citation>
    <scope>NUCLEOTIDE SEQUENCE [LARGE SCALE GENOMIC DNA]</scope>
    <source>
        <strain evidence="7 8">S4</strain>
    </source>
</reference>
<evidence type="ECO:0000256" key="3">
    <source>
        <dbReference type="ARBA" id="ARBA00022692"/>
    </source>
</evidence>
<name>A0A1Y1XJ33_9FUNG</name>